<dbReference type="Proteomes" id="UP001176961">
    <property type="component" value="Unassembled WGS sequence"/>
</dbReference>
<proteinExistence type="predicted"/>
<accession>A0AA36LZK6</accession>
<keyword evidence="2" id="KW-1185">Reference proteome</keyword>
<evidence type="ECO:0000313" key="1">
    <source>
        <dbReference type="EMBL" id="CAJ0594529.1"/>
    </source>
</evidence>
<protein>
    <submittedName>
        <fullName evidence="1">Uncharacterized protein</fullName>
    </submittedName>
</protein>
<comment type="caution">
    <text evidence="1">The sequence shown here is derived from an EMBL/GenBank/DDBJ whole genome shotgun (WGS) entry which is preliminary data.</text>
</comment>
<evidence type="ECO:0000313" key="2">
    <source>
        <dbReference type="Proteomes" id="UP001176961"/>
    </source>
</evidence>
<dbReference type="AlphaFoldDB" id="A0AA36LZK6"/>
<organism evidence="1 2">
    <name type="scientific">Cylicocyclus nassatus</name>
    <name type="common">Nematode worm</name>
    <dbReference type="NCBI Taxonomy" id="53992"/>
    <lineage>
        <taxon>Eukaryota</taxon>
        <taxon>Metazoa</taxon>
        <taxon>Ecdysozoa</taxon>
        <taxon>Nematoda</taxon>
        <taxon>Chromadorea</taxon>
        <taxon>Rhabditida</taxon>
        <taxon>Rhabditina</taxon>
        <taxon>Rhabditomorpha</taxon>
        <taxon>Strongyloidea</taxon>
        <taxon>Strongylidae</taxon>
        <taxon>Cylicocyclus</taxon>
    </lineage>
</organism>
<sequence length="81" mass="9156">MYWILQYKINEIACPIAFRKSSNMIQLRPMVLLYILLSLIVAAVESFNAAPGKGQCYVPKGGDCYRCDCVKPAKCYKGECR</sequence>
<gene>
    <name evidence="1" type="ORF">CYNAS_LOCUS6512</name>
</gene>
<dbReference type="EMBL" id="CATQJL010000112">
    <property type="protein sequence ID" value="CAJ0594529.1"/>
    <property type="molecule type" value="Genomic_DNA"/>
</dbReference>
<reference evidence="1" key="1">
    <citation type="submission" date="2023-07" db="EMBL/GenBank/DDBJ databases">
        <authorList>
            <consortium name="CYATHOMIX"/>
        </authorList>
    </citation>
    <scope>NUCLEOTIDE SEQUENCE</scope>
    <source>
        <strain evidence="1">N/A</strain>
    </source>
</reference>
<name>A0AA36LZK6_CYLNA</name>